<dbReference type="OrthoDB" id="11309at2157"/>
<dbReference type="SUPFAM" id="SSF52080">
    <property type="entry name" value="Ribosomal proteins L15p and L18e"/>
    <property type="match status" value="1"/>
</dbReference>
<evidence type="ECO:0000259" key="3">
    <source>
        <dbReference type="Pfam" id="PF17135"/>
    </source>
</evidence>
<evidence type="ECO:0000256" key="1">
    <source>
        <dbReference type="ARBA" id="ARBA00022980"/>
    </source>
</evidence>
<evidence type="ECO:0000313" key="4">
    <source>
        <dbReference type="EMBL" id="TVP39207.1"/>
    </source>
</evidence>
<dbReference type="GO" id="GO:0005840">
    <property type="term" value="C:ribosome"/>
    <property type="evidence" value="ECO:0007669"/>
    <property type="project" value="UniProtKB-KW"/>
</dbReference>
<dbReference type="InterPro" id="IPR001196">
    <property type="entry name" value="Ribosomal_uL15_CS"/>
</dbReference>
<feature type="domain" description="Large ribosomal subunit protein uL15/eL18" evidence="3">
    <location>
        <begin position="23"/>
        <end position="113"/>
    </location>
</feature>
<keyword evidence="1 4" id="KW-0689">Ribosomal protein</keyword>
<keyword evidence="5" id="KW-1185">Reference proteome</keyword>
<evidence type="ECO:0000313" key="5">
    <source>
        <dbReference type="Proteomes" id="UP000315289"/>
    </source>
</evidence>
<sequence>MFNDTLIDNTVWILRKAFKSNKAQIWKALEKEFSRSRSNRRQVNIQRLDKITNNGDIVVVPGKILGNGTLGHKLTVYAYSFSETAISKLNTAGAEVISLQSLISKYPDGKGVKIIG</sequence>
<proteinExistence type="predicted"/>
<dbReference type="RefSeq" id="WP_144734258.1">
    <property type="nucleotide sequence ID" value="NZ_ML675592.1"/>
</dbReference>
<protein>
    <submittedName>
        <fullName evidence="4">50S ribosomal protein L18e</fullName>
    </submittedName>
</protein>
<dbReference type="InterPro" id="IPR036227">
    <property type="entry name" value="Ribosomal_uL15/eL18_sf"/>
</dbReference>
<dbReference type="GO" id="GO:0006412">
    <property type="term" value="P:translation"/>
    <property type="evidence" value="ECO:0007669"/>
    <property type="project" value="InterPro"/>
</dbReference>
<dbReference type="Gene3D" id="3.100.10.10">
    <property type="match status" value="1"/>
</dbReference>
<evidence type="ECO:0000256" key="2">
    <source>
        <dbReference type="ARBA" id="ARBA00023274"/>
    </source>
</evidence>
<dbReference type="Pfam" id="PF17135">
    <property type="entry name" value="Ribosomal_L18"/>
    <property type="match status" value="1"/>
</dbReference>
<dbReference type="GO" id="GO:1990904">
    <property type="term" value="C:ribonucleoprotein complex"/>
    <property type="evidence" value="ECO:0007669"/>
    <property type="project" value="UniProtKB-KW"/>
</dbReference>
<keyword evidence="2" id="KW-0687">Ribonucleoprotein</keyword>
<organism evidence="4 5">
    <name type="scientific">Candidatus Nitrosocosmicus arcticus</name>
    <dbReference type="NCBI Taxonomy" id="2035267"/>
    <lineage>
        <taxon>Archaea</taxon>
        <taxon>Nitrososphaerota</taxon>
        <taxon>Nitrososphaeria</taxon>
        <taxon>Nitrososphaerales</taxon>
        <taxon>Nitrososphaeraceae</taxon>
        <taxon>Candidatus Nitrosocosmicus</taxon>
    </lineage>
</organism>
<reference evidence="4 5" key="1">
    <citation type="journal article" date="2019" name="Front. Microbiol.">
        <title>Ammonia Oxidation by the Arctic Terrestrial Thaumarchaeote Candidatus Nitrosocosmicus arcticus Is Stimulated by Increasing Temperatures.</title>
        <authorList>
            <person name="Alves R.J.E."/>
            <person name="Kerou M."/>
            <person name="Zappe A."/>
            <person name="Bittner R."/>
            <person name="Abby S.S."/>
            <person name="Schmidt H.A."/>
            <person name="Pfeifer K."/>
            <person name="Schleper C."/>
        </authorList>
    </citation>
    <scope>NUCLEOTIDE SEQUENCE [LARGE SCALE GENOMIC DNA]</scope>
    <source>
        <strain evidence="4 5">Kfb</strain>
    </source>
</reference>
<gene>
    <name evidence="4" type="primary">rpl18e</name>
    <name evidence="4" type="ORF">NARC_180018</name>
</gene>
<comment type="caution">
    <text evidence="4">The sequence shown here is derived from an EMBL/GenBank/DDBJ whole genome shotgun (WGS) entry which is preliminary data.</text>
</comment>
<dbReference type="Proteomes" id="UP000315289">
    <property type="component" value="Unassembled WGS sequence"/>
</dbReference>
<dbReference type="NCBIfam" id="NF003079">
    <property type="entry name" value="PRK04005.1"/>
    <property type="match status" value="1"/>
</dbReference>
<dbReference type="PROSITE" id="PS00475">
    <property type="entry name" value="RIBOSOMAL_L15"/>
    <property type="match status" value="1"/>
</dbReference>
<dbReference type="EMBL" id="VOAH01000018">
    <property type="protein sequence ID" value="TVP39207.1"/>
    <property type="molecule type" value="Genomic_DNA"/>
</dbReference>
<name>A0A557SRI4_9ARCH</name>
<dbReference type="GO" id="GO:0003735">
    <property type="term" value="F:structural constituent of ribosome"/>
    <property type="evidence" value="ECO:0007669"/>
    <property type="project" value="InterPro"/>
</dbReference>
<dbReference type="InterPro" id="IPR021131">
    <property type="entry name" value="Ribosomal_uL15/eL18"/>
</dbReference>
<dbReference type="AlphaFoldDB" id="A0A557SRI4"/>
<accession>A0A557SRI4</accession>